<dbReference type="Pfam" id="PF10250">
    <property type="entry name" value="O-FucT"/>
    <property type="match status" value="1"/>
</dbReference>
<evidence type="ECO:0000313" key="13">
    <source>
        <dbReference type="Proteomes" id="UP000050795"/>
    </source>
</evidence>
<sequence>MSLNYLRKMISMLTILLLIFTSMPRVYIHCKKYLFYDVFYGEGFNLRRDVYIRVANTLRLLRHPNQIPEYALHNMNIKNLTGDDWILVLPPWGPLPHWFNDRLYDKYPNYNAFNWSAIQWSKFFDLKSLSMFIPVMDLIEFQQNSNNNNN</sequence>
<dbReference type="GO" id="GO:0046922">
    <property type="term" value="F:peptide-O-fucosyltransferase activity"/>
    <property type="evidence" value="ECO:0007669"/>
    <property type="project" value="UniProtKB-EC"/>
</dbReference>
<dbReference type="InterPro" id="IPR045130">
    <property type="entry name" value="OFUT2-like"/>
</dbReference>
<evidence type="ECO:0000256" key="9">
    <source>
        <dbReference type="ARBA" id="ARBA00026232"/>
    </source>
</evidence>
<dbReference type="InterPro" id="IPR019378">
    <property type="entry name" value="GDP-Fuc_O-FucTrfase"/>
</dbReference>
<dbReference type="PANTHER" id="PTHR13398:SF0">
    <property type="entry name" value="GDP-FUCOSE PROTEIN O-FUCOSYLTRANSFERASE 2"/>
    <property type="match status" value="1"/>
</dbReference>
<keyword evidence="4" id="KW-0808">Transferase</keyword>
<reference evidence="14" key="2">
    <citation type="submission" date="2023-11" db="UniProtKB">
        <authorList>
            <consortium name="WormBaseParasite"/>
        </authorList>
    </citation>
    <scope>IDENTIFICATION</scope>
</reference>
<comment type="similarity">
    <text evidence="8">Belongs to the glycosyltransferase 68 family.</text>
</comment>
<keyword evidence="7" id="KW-0119">Carbohydrate metabolism</keyword>
<dbReference type="AlphaFoldDB" id="A0AA85JEY0"/>
<evidence type="ECO:0000256" key="8">
    <source>
        <dbReference type="ARBA" id="ARBA00025803"/>
    </source>
</evidence>
<dbReference type="Proteomes" id="UP000050795">
    <property type="component" value="Unassembled WGS sequence"/>
</dbReference>
<dbReference type="GO" id="GO:0005783">
    <property type="term" value="C:endoplasmic reticulum"/>
    <property type="evidence" value="ECO:0007669"/>
    <property type="project" value="UniProtKB-SubCell"/>
</dbReference>
<evidence type="ECO:0000256" key="2">
    <source>
        <dbReference type="ARBA" id="ARBA00004922"/>
    </source>
</evidence>
<dbReference type="WBParaSite" id="TREG1_31060.1">
    <property type="protein sequence ID" value="TREG1_31060.1"/>
    <property type="gene ID" value="TREG1_31060"/>
</dbReference>
<protein>
    <recommendedName>
        <fullName evidence="9">GDP-fucose protein O-fucosyltransferase 2</fullName>
        <ecNumber evidence="3">2.4.1.221</ecNumber>
    </recommendedName>
    <alternativeName>
        <fullName evidence="10">Peptide-O-fucosyltransferase 2</fullName>
    </alternativeName>
</protein>
<comment type="subcellular location">
    <subcellularLocation>
        <location evidence="1">Endoplasmic reticulum</location>
    </subcellularLocation>
</comment>
<keyword evidence="5" id="KW-0256">Endoplasmic reticulum</keyword>
<evidence type="ECO:0000313" key="14">
    <source>
        <dbReference type="WBParaSite" id="TREG1_31060.1"/>
    </source>
</evidence>
<evidence type="ECO:0000256" key="5">
    <source>
        <dbReference type="ARBA" id="ARBA00022824"/>
    </source>
</evidence>
<organism evidence="13 14">
    <name type="scientific">Trichobilharzia regenti</name>
    <name type="common">Nasal bird schistosome</name>
    <dbReference type="NCBI Taxonomy" id="157069"/>
    <lineage>
        <taxon>Eukaryota</taxon>
        <taxon>Metazoa</taxon>
        <taxon>Spiralia</taxon>
        <taxon>Lophotrochozoa</taxon>
        <taxon>Platyhelminthes</taxon>
        <taxon>Trematoda</taxon>
        <taxon>Digenea</taxon>
        <taxon>Strigeidida</taxon>
        <taxon>Schistosomatoidea</taxon>
        <taxon>Schistosomatidae</taxon>
        <taxon>Trichobilharzia</taxon>
    </lineage>
</organism>
<comment type="pathway">
    <text evidence="2">Protein modification; protein glycosylation.</text>
</comment>
<evidence type="ECO:0000256" key="7">
    <source>
        <dbReference type="ARBA" id="ARBA00023277"/>
    </source>
</evidence>
<evidence type="ECO:0000256" key="6">
    <source>
        <dbReference type="ARBA" id="ARBA00023253"/>
    </source>
</evidence>
<keyword evidence="13" id="KW-1185">Reference proteome</keyword>
<evidence type="ECO:0000256" key="3">
    <source>
        <dbReference type="ARBA" id="ARBA00012196"/>
    </source>
</evidence>
<comment type="catalytic activity">
    <reaction evidence="11">
        <text>L-threonyl-[protein] + GDP-beta-L-fucose = 3-O-(alpha-L-fucosyl)-L-threonyl-[protein] + GDP + H(+)</text>
        <dbReference type="Rhea" id="RHEA:70491"/>
        <dbReference type="Rhea" id="RHEA-COMP:11060"/>
        <dbReference type="Rhea" id="RHEA-COMP:17915"/>
        <dbReference type="ChEBI" id="CHEBI:15378"/>
        <dbReference type="ChEBI" id="CHEBI:30013"/>
        <dbReference type="ChEBI" id="CHEBI:57273"/>
        <dbReference type="ChEBI" id="CHEBI:58189"/>
        <dbReference type="ChEBI" id="CHEBI:189631"/>
        <dbReference type="EC" id="2.4.1.221"/>
    </reaction>
    <physiologicalReaction direction="left-to-right" evidence="11">
        <dbReference type="Rhea" id="RHEA:70492"/>
    </physiologicalReaction>
</comment>
<evidence type="ECO:0000256" key="4">
    <source>
        <dbReference type="ARBA" id="ARBA00022679"/>
    </source>
</evidence>
<name>A0AA85JEY0_TRIRE</name>
<reference evidence="13" key="1">
    <citation type="submission" date="2022-06" db="EMBL/GenBank/DDBJ databases">
        <authorList>
            <person name="Berger JAMES D."/>
            <person name="Berger JAMES D."/>
        </authorList>
    </citation>
    <scope>NUCLEOTIDE SEQUENCE [LARGE SCALE GENOMIC DNA]</scope>
</reference>
<evidence type="ECO:0000256" key="10">
    <source>
        <dbReference type="ARBA" id="ARBA00033083"/>
    </source>
</evidence>
<dbReference type="GO" id="GO:0006004">
    <property type="term" value="P:fucose metabolic process"/>
    <property type="evidence" value="ECO:0007669"/>
    <property type="project" value="UniProtKB-KW"/>
</dbReference>
<evidence type="ECO:0000256" key="12">
    <source>
        <dbReference type="ARBA" id="ARBA00048647"/>
    </source>
</evidence>
<dbReference type="EC" id="2.4.1.221" evidence="3"/>
<evidence type="ECO:0000256" key="1">
    <source>
        <dbReference type="ARBA" id="ARBA00004240"/>
    </source>
</evidence>
<evidence type="ECO:0000256" key="11">
    <source>
        <dbReference type="ARBA" id="ARBA00047273"/>
    </source>
</evidence>
<dbReference type="PANTHER" id="PTHR13398">
    <property type="entry name" value="GDP-FUCOSE PROTEIN O-FUCOSYLTRANSFERASE 2"/>
    <property type="match status" value="1"/>
</dbReference>
<comment type="catalytic activity">
    <reaction evidence="12">
        <text>L-seryl-[protein] + GDP-beta-L-fucose = 3-O-(alpha-L-fucosyl)-L-seryl-[protein] + GDP + H(+)</text>
        <dbReference type="Rhea" id="RHEA:63644"/>
        <dbReference type="Rhea" id="RHEA-COMP:9863"/>
        <dbReference type="Rhea" id="RHEA-COMP:17914"/>
        <dbReference type="ChEBI" id="CHEBI:15378"/>
        <dbReference type="ChEBI" id="CHEBI:29999"/>
        <dbReference type="ChEBI" id="CHEBI:57273"/>
        <dbReference type="ChEBI" id="CHEBI:58189"/>
        <dbReference type="ChEBI" id="CHEBI:189632"/>
        <dbReference type="EC" id="2.4.1.221"/>
    </reaction>
    <physiologicalReaction direction="left-to-right" evidence="12">
        <dbReference type="Rhea" id="RHEA:63645"/>
    </physiologicalReaction>
</comment>
<keyword evidence="6" id="KW-0294">Fucose metabolism</keyword>
<dbReference type="Gene3D" id="3.40.50.11340">
    <property type="match status" value="1"/>
</dbReference>
<accession>A0AA85JEY0</accession>
<proteinExistence type="inferred from homology"/>